<dbReference type="Pfam" id="PF03965">
    <property type="entry name" value="Penicillinase_R"/>
    <property type="match status" value="1"/>
</dbReference>
<dbReference type="GO" id="GO:0003677">
    <property type="term" value="F:DNA binding"/>
    <property type="evidence" value="ECO:0007669"/>
    <property type="project" value="UniProtKB-KW"/>
</dbReference>
<keyword evidence="3" id="KW-0238">DNA-binding</keyword>
<protein>
    <submittedName>
        <fullName evidence="5">BlaI/MecI/CopY family transcriptional regulator</fullName>
    </submittedName>
</protein>
<sequence>MSKLKNRIPDSELEVMMVIWDAGEPVNTDHILERLSNKDWTRQTLLKLLSRLEERGFVTYYKDGKYKMYSPTVRREKYLKEESKSFLDRMHFGSVTNLVATLYNGNALSDSDLAELETYIKETREGDKDA</sequence>
<evidence type="ECO:0000256" key="4">
    <source>
        <dbReference type="ARBA" id="ARBA00023163"/>
    </source>
</evidence>
<comment type="similarity">
    <text evidence="1">Belongs to the BlaI transcriptional regulatory family.</text>
</comment>
<evidence type="ECO:0000256" key="1">
    <source>
        <dbReference type="ARBA" id="ARBA00011046"/>
    </source>
</evidence>
<reference evidence="5" key="2">
    <citation type="journal article" date="2021" name="PeerJ">
        <title>Extensive microbial diversity within the chicken gut microbiome revealed by metagenomics and culture.</title>
        <authorList>
            <person name="Gilroy R."/>
            <person name="Ravi A."/>
            <person name="Getino M."/>
            <person name="Pursley I."/>
            <person name="Horton D.L."/>
            <person name="Alikhan N.F."/>
            <person name="Baker D."/>
            <person name="Gharbi K."/>
            <person name="Hall N."/>
            <person name="Watson M."/>
            <person name="Adriaenssens E.M."/>
            <person name="Foster-Nyarko E."/>
            <person name="Jarju S."/>
            <person name="Secka A."/>
            <person name="Antonio M."/>
            <person name="Oren A."/>
            <person name="Chaudhuri R.R."/>
            <person name="La Ragione R."/>
            <person name="Hildebrand F."/>
            <person name="Pallen M.J."/>
        </authorList>
    </citation>
    <scope>NUCLEOTIDE SEQUENCE</scope>
    <source>
        <strain evidence="5">USAMLcec3-3695</strain>
    </source>
</reference>
<dbReference type="Gene3D" id="1.10.4040.10">
    <property type="entry name" value="Penicillinase repressor domain"/>
    <property type="match status" value="1"/>
</dbReference>
<dbReference type="PIRSF" id="PIRSF019455">
    <property type="entry name" value="CopR_AtkY"/>
    <property type="match status" value="1"/>
</dbReference>
<proteinExistence type="inferred from homology"/>
<dbReference type="AlphaFoldDB" id="A0A9D1SFB2"/>
<comment type="caution">
    <text evidence="5">The sequence shown here is derived from an EMBL/GenBank/DDBJ whole genome shotgun (WGS) entry which is preliminary data.</text>
</comment>
<name>A0A9D1SFB2_9FIRM</name>
<evidence type="ECO:0000256" key="3">
    <source>
        <dbReference type="ARBA" id="ARBA00023125"/>
    </source>
</evidence>
<dbReference type="Proteomes" id="UP000824109">
    <property type="component" value="Unassembled WGS sequence"/>
</dbReference>
<reference evidence="5" key="1">
    <citation type="submission" date="2020-10" db="EMBL/GenBank/DDBJ databases">
        <authorList>
            <person name="Gilroy R."/>
        </authorList>
    </citation>
    <scope>NUCLEOTIDE SEQUENCE</scope>
    <source>
        <strain evidence="5">USAMLcec3-3695</strain>
    </source>
</reference>
<evidence type="ECO:0000313" key="6">
    <source>
        <dbReference type="Proteomes" id="UP000824109"/>
    </source>
</evidence>
<dbReference type="InterPro" id="IPR036388">
    <property type="entry name" value="WH-like_DNA-bd_sf"/>
</dbReference>
<accession>A0A9D1SFB2</accession>
<dbReference type="InterPro" id="IPR005650">
    <property type="entry name" value="BlaI_family"/>
</dbReference>
<organism evidence="5 6">
    <name type="scientific">Candidatus Ornithomonoglobus merdipullorum</name>
    <dbReference type="NCBI Taxonomy" id="2840895"/>
    <lineage>
        <taxon>Bacteria</taxon>
        <taxon>Bacillati</taxon>
        <taxon>Bacillota</taxon>
        <taxon>Clostridia</taxon>
        <taxon>Candidatus Ornithomonoglobus</taxon>
    </lineage>
</organism>
<keyword evidence="2" id="KW-0805">Transcription regulation</keyword>
<dbReference type="Gene3D" id="1.10.10.10">
    <property type="entry name" value="Winged helix-like DNA-binding domain superfamily/Winged helix DNA-binding domain"/>
    <property type="match status" value="1"/>
</dbReference>
<gene>
    <name evidence="5" type="ORF">IAA61_10870</name>
</gene>
<dbReference type="SUPFAM" id="SSF46785">
    <property type="entry name" value="Winged helix' DNA-binding domain"/>
    <property type="match status" value="1"/>
</dbReference>
<dbReference type="GO" id="GO:0045892">
    <property type="term" value="P:negative regulation of DNA-templated transcription"/>
    <property type="evidence" value="ECO:0007669"/>
    <property type="project" value="InterPro"/>
</dbReference>
<evidence type="ECO:0000313" key="5">
    <source>
        <dbReference type="EMBL" id="HIU58294.1"/>
    </source>
</evidence>
<evidence type="ECO:0000256" key="2">
    <source>
        <dbReference type="ARBA" id="ARBA00023015"/>
    </source>
</evidence>
<keyword evidence="4" id="KW-0804">Transcription</keyword>
<dbReference type="EMBL" id="DVNB01000109">
    <property type="protein sequence ID" value="HIU58294.1"/>
    <property type="molecule type" value="Genomic_DNA"/>
</dbReference>
<dbReference type="InterPro" id="IPR036390">
    <property type="entry name" value="WH_DNA-bd_sf"/>
</dbReference>